<keyword evidence="1" id="KW-1133">Transmembrane helix</keyword>
<dbReference type="RefSeq" id="WP_092352247.1">
    <property type="nucleotide sequence ID" value="NZ_FOIN01000003.1"/>
</dbReference>
<sequence length="121" mass="13444">MINKIKRFVLKKKDQLEALLISGYIGLQNIVSVSAVATPNTDEAKNLLNPWIKAGILIVQWAAVGLGIIYVGRIGLTYLQATEEERQRINVWGNIKRGVIIVIIIESLVEIFKVFGLSQAN</sequence>
<keyword evidence="1" id="KW-0812">Transmembrane</keyword>
<evidence type="ECO:0000313" key="3">
    <source>
        <dbReference type="Proteomes" id="UP000198558"/>
    </source>
</evidence>
<evidence type="ECO:0000313" key="2">
    <source>
        <dbReference type="EMBL" id="SET20910.1"/>
    </source>
</evidence>
<dbReference type="Proteomes" id="UP000198558">
    <property type="component" value="Unassembled WGS sequence"/>
</dbReference>
<name>A0A1I0CMV6_9FIRM</name>
<proteinExistence type="predicted"/>
<organism evidence="2 3">
    <name type="scientific">Thomasclavelia cocleata</name>
    <dbReference type="NCBI Taxonomy" id="69824"/>
    <lineage>
        <taxon>Bacteria</taxon>
        <taxon>Bacillati</taxon>
        <taxon>Bacillota</taxon>
        <taxon>Erysipelotrichia</taxon>
        <taxon>Erysipelotrichales</taxon>
        <taxon>Coprobacillaceae</taxon>
        <taxon>Thomasclavelia</taxon>
    </lineage>
</organism>
<accession>A0A1I0CMV6</accession>
<reference evidence="3" key="1">
    <citation type="submission" date="2016-10" db="EMBL/GenBank/DDBJ databases">
        <authorList>
            <person name="Varghese N."/>
            <person name="Submissions S."/>
        </authorList>
    </citation>
    <scope>NUCLEOTIDE SEQUENCE [LARGE SCALE GENOMIC DNA]</scope>
    <source>
        <strain evidence="3">DSM 1551</strain>
    </source>
</reference>
<dbReference type="GeneID" id="78287585"/>
<feature type="transmembrane region" description="Helical" evidence="1">
    <location>
        <begin position="16"/>
        <end position="38"/>
    </location>
</feature>
<feature type="transmembrane region" description="Helical" evidence="1">
    <location>
        <begin position="99"/>
        <end position="118"/>
    </location>
</feature>
<gene>
    <name evidence="2" type="ORF">SAMN04489758_103131</name>
</gene>
<evidence type="ECO:0000256" key="1">
    <source>
        <dbReference type="SAM" id="Phobius"/>
    </source>
</evidence>
<keyword evidence="1" id="KW-0472">Membrane</keyword>
<dbReference type="EMBL" id="FOIN01000003">
    <property type="protein sequence ID" value="SET20910.1"/>
    <property type="molecule type" value="Genomic_DNA"/>
</dbReference>
<dbReference type="AlphaFoldDB" id="A0A1I0CMV6"/>
<feature type="transmembrane region" description="Helical" evidence="1">
    <location>
        <begin position="58"/>
        <end position="79"/>
    </location>
</feature>
<keyword evidence="3" id="KW-1185">Reference proteome</keyword>
<protein>
    <submittedName>
        <fullName evidence="2">Uncharacterized protein</fullName>
    </submittedName>
</protein>